<gene>
    <name evidence="1" type="ORF">OXX778_LOCUS14228</name>
</gene>
<evidence type="ECO:0000313" key="2">
    <source>
        <dbReference type="Proteomes" id="UP000663879"/>
    </source>
</evidence>
<proteinExistence type="predicted"/>
<accession>A0A814DNX9</accession>
<dbReference type="Proteomes" id="UP000663879">
    <property type="component" value="Unassembled WGS sequence"/>
</dbReference>
<dbReference type="OrthoDB" id="4405280at2759"/>
<dbReference type="AlphaFoldDB" id="A0A814DNX9"/>
<comment type="caution">
    <text evidence="1">The sequence shown here is derived from an EMBL/GenBank/DDBJ whole genome shotgun (WGS) entry which is preliminary data.</text>
</comment>
<reference evidence="1" key="1">
    <citation type="submission" date="2021-02" db="EMBL/GenBank/DDBJ databases">
        <authorList>
            <person name="Nowell W R."/>
        </authorList>
    </citation>
    <scope>NUCLEOTIDE SEQUENCE</scope>
    <source>
        <strain evidence="1">Ploen Becks lab</strain>
    </source>
</reference>
<name>A0A814DNX9_9BILA</name>
<sequence>MAHLKITNGVLQLSKESKCPFQYLKKQVNPVTCTSDNFGNTNVTQYLKDLCNGKLECSFNFNQLPILLCIDDTYEVFELPHEFTSIRVAYECVLPRKRMRPFSNKRYDSKFKSRIFTPLKKLSINNLMKVFN</sequence>
<keyword evidence="2" id="KW-1185">Reference proteome</keyword>
<protein>
    <submittedName>
        <fullName evidence="1">Uncharacterized protein</fullName>
    </submittedName>
</protein>
<organism evidence="1 2">
    <name type="scientific">Brachionus calyciflorus</name>
    <dbReference type="NCBI Taxonomy" id="104777"/>
    <lineage>
        <taxon>Eukaryota</taxon>
        <taxon>Metazoa</taxon>
        <taxon>Spiralia</taxon>
        <taxon>Gnathifera</taxon>
        <taxon>Rotifera</taxon>
        <taxon>Eurotatoria</taxon>
        <taxon>Monogononta</taxon>
        <taxon>Pseudotrocha</taxon>
        <taxon>Ploima</taxon>
        <taxon>Brachionidae</taxon>
        <taxon>Brachionus</taxon>
    </lineage>
</organism>
<evidence type="ECO:0000313" key="1">
    <source>
        <dbReference type="EMBL" id="CAF0956630.1"/>
    </source>
</evidence>
<dbReference type="EMBL" id="CAJNOC010002887">
    <property type="protein sequence ID" value="CAF0956630.1"/>
    <property type="molecule type" value="Genomic_DNA"/>
</dbReference>